<feature type="compositionally biased region" description="Low complexity" evidence="1">
    <location>
        <begin position="122"/>
        <end position="148"/>
    </location>
</feature>
<feature type="transmembrane region" description="Helical" evidence="2">
    <location>
        <begin position="60"/>
        <end position="77"/>
    </location>
</feature>
<evidence type="ECO:0000256" key="2">
    <source>
        <dbReference type="SAM" id="Phobius"/>
    </source>
</evidence>
<sequence>MSAAHGSRTGRRGDNPSLITSAQPGASEDFRGRQIRYVVTMGFRVACFIAMIWVPNPWRWLLFAAAVVLPAIAVMFANQADQRSDRGTFETGSGPRFSITGSSLGELDPRNGSADSPDADASDPGSTDPNSTASGPGSPGPGESDTGPQQEGRRG</sequence>
<gene>
    <name evidence="3" type="ORF">SAMN04489812_0727</name>
</gene>
<keyword evidence="4" id="KW-1185">Reference proteome</keyword>
<keyword evidence="2" id="KW-0812">Transmembrane</keyword>
<protein>
    <recommendedName>
        <fullName evidence="5">DUF3099 domain-containing protein</fullName>
    </recommendedName>
</protein>
<evidence type="ECO:0000313" key="3">
    <source>
        <dbReference type="EMBL" id="SDS05023.1"/>
    </source>
</evidence>
<keyword evidence="2" id="KW-1133">Transmembrane helix</keyword>
<dbReference type="EMBL" id="LT629772">
    <property type="protein sequence ID" value="SDS05023.1"/>
    <property type="molecule type" value="Genomic_DNA"/>
</dbReference>
<feature type="region of interest" description="Disordered" evidence="1">
    <location>
        <begin position="1"/>
        <end position="25"/>
    </location>
</feature>
<accession>A0A1H1P1G0</accession>
<organism evidence="3 4">
    <name type="scientific">Microlunatus soli</name>
    <dbReference type="NCBI Taxonomy" id="630515"/>
    <lineage>
        <taxon>Bacteria</taxon>
        <taxon>Bacillati</taxon>
        <taxon>Actinomycetota</taxon>
        <taxon>Actinomycetes</taxon>
        <taxon>Propionibacteriales</taxon>
        <taxon>Propionibacteriaceae</taxon>
        <taxon>Microlunatus</taxon>
    </lineage>
</organism>
<feature type="region of interest" description="Disordered" evidence="1">
    <location>
        <begin position="79"/>
        <end position="155"/>
    </location>
</feature>
<dbReference type="OrthoDB" id="4229919at2"/>
<dbReference type="InterPro" id="IPR021449">
    <property type="entry name" value="DUF3099"/>
</dbReference>
<proteinExistence type="predicted"/>
<dbReference type="RefSeq" id="WP_091520010.1">
    <property type="nucleotide sequence ID" value="NZ_LT629772.1"/>
</dbReference>
<evidence type="ECO:0000256" key="1">
    <source>
        <dbReference type="SAM" id="MobiDB-lite"/>
    </source>
</evidence>
<dbReference type="Proteomes" id="UP000199103">
    <property type="component" value="Chromosome I"/>
</dbReference>
<dbReference type="STRING" id="630515.SAMN04489812_0727"/>
<keyword evidence="2" id="KW-0472">Membrane</keyword>
<dbReference type="AlphaFoldDB" id="A0A1H1P1G0"/>
<feature type="transmembrane region" description="Helical" evidence="2">
    <location>
        <begin position="35"/>
        <end position="54"/>
    </location>
</feature>
<evidence type="ECO:0008006" key="5">
    <source>
        <dbReference type="Google" id="ProtNLM"/>
    </source>
</evidence>
<evidence type="ECO:0000313" key="4">
    <source>
        <dbReference type="Proteomes" id="UP000199103"/>
    </source>
</evidence>
<reference evidence="3 4" key="1">
    <citation type="submission" date="2016-10" db="EMBL/GenBank/DDBJ databases">
        <authorList>
            <person name="de Groot N.N."/>
        </authorList>
    </citation>
    <scope>NUCLEOTIDE SEQUENCE [LARGE SCALE GENOMIC DNA]</scope>
    <source>
        <strain evidence="3 4">DSM 21800</strain>
    </source>
</reference>
<dbReference type="Pfam" id="PF11298">
    <property type="entry name" value="DUF3099"/>
    <property type="match status" value="1"/>
</dbReference>
<name>A0A1H1P1G0_9ACTN</name>